<proteinExistence type="predicted"/>
<reference evidence="2 3" key="1">
    <citation type="submission" date="2019-01" db="EMBL/GenBank/DDBJ databases">
        <title>Draft Genome and Complete Hox-Cluster Characterization of the Sterlet Sturgeon (Acipenser ruthenus).</title>
        <authorList>
            <person name="Wei Q."/>
        </authorList>
    </citation>
    <scope>NUCLEOTIDE SEQUENCE [LARGE SCALE GENOMIC DNA]</scope>
    <source>
        <strain evidence="2">WHYD16114868_AA</strain>
        <tissue evidence="2">Blood</tissue>
    </source>
</reference>
<dbReference type="InterPro" id="IPR058913">
    <property type="entry name" value="Integrase_dom_put"/>
</dbReference>
<evidence type="ECO:0000259" key="1">
    <source>
        <dbReference type="Pfam" id="PF24764"/>
    </source>
</evidence>
<dbReference type="AlphaFoldDB" id="A0A444UJJ3"/>
<comment type="caution">
    <text evidence="2">The sequence shown here is derived from an EMBL/GenBank/DDBJ whole genome shotgun (WGS) entry which is preliminary data.</text>
</comment>
<keyword evidence="3" id="KW-1185">Reference proteome</keyword>
<dbReference type="PANTHER" id="PTHR46791">
    <property type="entry name" value="EXPRESSED PROTEIN"/>
    <property type="match status" value="1"/>
</dbReference>
<evidence type="ECO:0000313" key="3">
    <source>
        <dbReference type="Proteomes" id="UP000289886"/>
    </source>
</evidence>
<protein>
    <recommendedName>
        <fullName evidence="1">Integrase core domain-containing protein</fullName>
    </recommendedName>
</protein>
<dbReference type="Proteomes" id="UP000289886">
    <property type="component" value="Unassembled WGS sequence"/>
</dbReference>
<dbReference type="Pfam" id="PF24764">
    <property type="entry name" value="rva_4"/>
    <property type="match status" value="1"/>
</dbReference>
<sequence>MAPELNRVNKATYKVQAHRIRIESFWGILHKESMEFWIQVFSGLKDEGGFDGSFLDKALLQFCFMGIIQEELDQVKKKIWNAHNIRPSRNENVPYGRPVAMYLVPELWGTPNYLNLVDVQDLQLCKQMCTFRCPIPCNEDVFDLYMMIMEEHNLSFQNEAFGAVELYTHLRTILMSLL</sequence>
<dbReference type="EMBL" id="SCEB01214439">
    <property type="protein sequence ID" value="RXM35362.1"/>
    <property type="molecule type" value="Genomic_DNA"/>
</dbReference>
<gene>
    <name evidence="2" type="ORF">EOD39_4163</name>
</gene>
<evidence type="ECO:0000313" key="2">
    <source>
        <dbReference type="EMBL" id="RXM35362.1"/>
    </source>
</evidence>
<dbReference type="PANTHER" id="PTHR46791:SF13">
    <property type="entry name" value="CLR5 DOMAIN-CONTAINING PROTEIN"/>
    <property type="match status" value="1"/>
</dbReference>
<name>A0A444UJJ3_ACIRT</name>
<feature type="domain" description="Integrase core" evidence="1">
    <location>
        <begin position="17"/>
        <end position="91"/>
    </location>
</feature>
<organism evidence="2 3">
    <name type="scientific">Acipenser ruthenus</name>
    <name type="common">Sterlet sturgeon</name>
    <dbReference type="NCBI Taxonomy" id="7906"/>
    <lineage>
        <taxon>Eukaryota</taxon>
        <taxon>Metazoa</taxon>
        <taxon>Chordata</taxon>
        <taxon>Craniata</taxon>
        <taxon>Vertebrata</taxon>
        <taxon>Euteleostomi</taxon>
        <taxon>Actinopterygii</taxon>
        <taxon>Chondrostei</taxon>
        <taxon>Acipenseriformes</taxon>
        <taxon>Acipenseridae</taxon>
        <taxon>Acipenser</taxon>
    </lineage>
</organism>
<accession>A0A444UJJ3</accession>